<feature type="non-terminal residue" evidence="1">
    <location>
        <position position="36"/>
    </location>
</feature>
<reference evidence="1" key="1">
    <citation type="submission" date="2018-05" db="EMBL/GenBank/DDBJ databases">
        <authorList>
            <person name="Lanie J.A."/>
            <person name="Ng W.-L."/>
            <person name="Kazmierczak K.M."/>
            <person name="Andrzejewski T.M."/>
            <person name="Davidsen T.M."/>
            <person name="Wayne K.J."/>
            <person name="Tettelin H."/>
            <person name="Glass J.I."/>
            <person name="Rusch D."/>
            <person name="Podicherti R."/>
            <person name="Tsui H.-C.T."/>
            <person name="Winkler M.E."/>
        </authorList>
    </citation>
    <scope>NUCLEOTIDE SEQUENCE</scope>
</reference>
<evidence type="ECO:0000313" key="1">
    <source>
        <dbReference type="EMBL" id="SVB23574.1"/>
    </source>
</evidence>
<gene>
    <name evidence="1" type="ORF">METZ01_LOCUS176428</name>
</gene>
<protein>
    <submittedName>
        <fullName evidence="1">Uncharacterized protein</fullName>
    </submittedName>
</protein>
<organism evidence="1">
    <name type="scientific">marine metagenome</name>
    <dbReference type="NCBI Taxonomy" id="408172"/>
    <lineage>
        <taxon>unclassified sequences</taxon>
        <taxon>metagenomes</taxon>
        <taxon>ecological metagenomes</taxon>
    </lineage>
</organism>
<dbReference type="EMBL" id="UINC01033776">
    <property type="protein sequence ID" value="SVB23574.1"/>
    <property type="molecule type" value="Genomic_DNA"/>
</dbReference>
<accession>A0A382CCF3</accession>
<dbReference type="AlphaFoldDB" id="A0A382CCF3"/>
<sequence length="36" mass="4080">LSQEGNSAYLRLELENAIKDINARQFDSAISRIENT</sequence>
<feature type="non-terminal residue" evidence="1">
    <location>
        <position position="1"/>
    </location>
</feature>
<name>A0A382CCF3_9ZZZZ</name>
<proteinExistence type="predicted"/>